<evidence type="ECO:0000256" key="2">
    <source>
        <dbReference type="PROSITE-ProRule" id="PRU00708"/>
    </source>
</evidence>
<keyword evidence="1" id="KW-0677">Repeat</keyword>
<dbReference type="InterPro" id="IPR046960">
    <property type="entry name" value="PPR_At4g14850-like_plant"/>
</dbReference>
<dbReference type="NCBIfam" id="TIGR00756">
    <property type="entry name" value="PPR"/>
    <property type="match status" value="1"/>
</dbReference>
<dbReference type="EMBL" id="PJQY01003922">
    <property type="protein sequence ID" value="PQM33421.1"/>
    <property type="molecule type" value="Genomic_DNA"/>
</dbReference>
<dbReference type="Gene3D" id="1.25.40.10">
    <property type="entry name" value="Tetratricopeptide repeat domain"/>
    <property type="match status" value="1"/>
</dbReference>
<dbReference type="AlphaFoldDB" id="A0A314U839"/>
<proteinExistence type="predicted"/>
<feature type="repeat" description="PPR" evidence="2">
    <location>
        <begin position="94"/>
        <end position="124"/>
    </location>
</feature>
<dbReference type="Pfam" id="PF01535">
    <property type="entry name" value="PPR"/>
    <property type="match status" value="1"/>
</dbReference>
<dbReference type="STRING" id="2094558.A0A314U839"/>
<dbReference type="Proteomes" id="UP000250321">
    <property type="component" value="Unassembled WGS sequence"/>
</dbReference>
<evidence type="ECO:0000313" key="4">
    <source>
        <dbReference type="Proteomes" id="UP000250321"/>
    </source>
</evidence>
<organism evidence="3 4">
    <name type="scientific">Prunus yedoensis var. nudiflora</name>
    <dbReference type="NCBI Taxonomy" id="2094558"/>
    <lineage>
        <taxon>Eukaryota</taxon>
        <taxon>Viridiplantae</taxon>
        <taxon>Streptophyta</taxon>
        <taxon>Embryophyta</taxon>
        <taxon>Tracheophyta</taxon>
        <taxon>Spermatophyta</taxon>
        <taxon>Magnoliopsida</taxon>
        <taxon>eudicotyledons</taxon>
        <taxon>Gunneridae</taxon>
        <taxon>Pentapetalae</taxon>
        <taxon>rosids</taxon>
        <taxon>fabids</taxon>
        <taxon>Rosales</taxon>
        <taxon>Rosaceae</taxon>
        <taxon>Amygdaloideae</taxon>
        <taxon>Amygdaleae</taxon>
        <taxon>Prunus</taxon>
    </lineage>
</organism>
<reference evidence="3 4" key="1">
    <citation type="submission" date="2018-02" db="EMBL/GenBank/DDBJ databases">
        <title>Draft genome of wild Prunus yedoensis var. nudiflora.</title>
        <authorList>
            <person name="Baek S."/>
            <person name="Kim J.-H."/>
            <person name="Choi K."/>
            <person name="Kim G.-B."/>
            <person name="Cho A."/>
            <person name="Jang H."/>
            <person name="Shin C.-H."/>
            <person name="Yu H.-J."/>
            <person name="Mun J.-H."/>
        </authorList>
    </citation>
    <scope>NUCLEOTIDE SEQUENCE [LARGE SCALE GENOMIC DNA]</scope>
    <source>
        <strain evidence="4">cv. Jeju island</strain>
        <tissue evidence="3">Leaf</tissue>
    </source>
</reference>
<dbReference type="GO" id="GO:0009451">
    <property type="term" value="P:RNA modification"/>
    <property type="evidence" value="ECO:0007669"/>
    <property type="project" value="InterPro"/>
</dbReference>
<name>A0A314U839_PRUYE</name>
<dbReference type="GO" id="GO:0003723">
    <property type="term" value="F:RNA binding"/>
    <property type="evidence" value="ECO:0007669"/>
    <property type="project" value="InterPro"/>
</dbReference>
<evidence type="ECO:0000256" key="1">
    <source>
        <dbReference type="ARBA" id="ARBA00022737"/>
    </source>
</evidence>
<dbReference type="InterPro" id="IPR011990">
    <property type="entry name" value="TPR-like_helical_dom_sf"/>
</dbReference>
<accession>A0A314U839</accession>
<dbReference type="OrthoDB" id="9990610at2759"/>
<evidence type="ECO:0000313" key="3">
    <source>
        <dbReference type="EMBL" id="PQM33421.1"/>
    </source>
</evidence>
<dbReference type="PROSITE" id="PS51375">
    <property type="entry name" value="PPR"/>
    <property type="match status" value="1"/>
</dbReference>
<gene>
    <name evidence="3" type="ORF">Pyn_40043</name>
</gene>
<dbReference type="InterPro" id="IPR002885">
    <property type="entry name" value="PPR_rpt"/>
</dbReference>
<keyword evidence="4" id="KW-1185">Reference proteome</keyword>
<dbReference type="PANTHER" id="PTHR47926">
    <property type="entry name" value="PENTATRICOPEPTIDE REPEAT-CONTAINING PROTEIN"/>
    <property type="match status" value="1"/>
</dbReference>
<dbReference type="Pfam" id="PF13041">
    <property type="entry name" value="PPR_2"/>
    <property type="match status" value="1"/>
</dbReference>
<comment type="caution">
    <text evidence="3">The sequence shown here is derived from an EMBL/GenBank/DDBJ whole genome shotgun (WGS) entry which is preliminary data.</text>
</comment>
<dbReference type="FunFam" id="1.25.40.10:FF:000396">
    <property type="entry name" value="Pentatricopeptide repeat-containing protein At2g36730"/>
    <property type="match status" value="1"/>
</dbReference>
<protein>
    <submittedName>
        <fullName evidence="3">Pentatricopeptide repeat-containing protein</fullName>
    </submittedName>
</protein>
<sequence length="168" mass="19127">MEKRLKNGSFGDVPSTYYNMVTQGVPLDASTFHFLILACSRLLAFQQGTEIQGRILKIGLGDNVSLINNLMGLYSKCGKLDEVRKLFEILPQRDVISWNTMISCNVHNGMLYEALNLFQEMQADEEVEPDEITMLSLVSACTKLRIWKWGRSCTSILRKMNWRLVGIC</sequence>